<evidence type="ECO:0000256" key="3">
    <source>
        <dbReference type="ARBA" id="ARBA00022490"/>
    </source>
</evidence>
<evidence type="ECO:0000256" key="6">
    <source>
        <dbReference type="ARBA" id="ARBA00022801"/>
    </source>
</evidence>
<reference evidence="12 13" key="1">
    <citation type="submission" date="2016-11" db="EMBL/GenBank/DDBJ databases">
        <authorList>
            <person name="Jaros S."/>
            <person name="Januszkiewicz K."/>
            <person name="Wedrychowicz H."/>
        </authorList>
    </citation>
    <scope>NUCLEOTIDE SEQUENCE [LARGE SCALE GENOMIC DNA]</scope>
    <source>
        <strain evidence="12 13">DSM 44666</strain>
    </source>
</reference>
<dbReference type="InterPro" id="IPR030378">
    <property type="entry name" value="G_CP_dom"/>
</dbReference>
<dbReference type="PANTHER" id="PTHR45782">
    <property type="entry name" value="MITOCHONDRIAL RIBOSOME-ASSOCIATED GTPASE 1"/>
    <property type="match status" value="1"/>
</dbReference>
<dbReference type="SUPFAM" id="SSF52540">
    <property type="entry name" value="P-loop containing nucleoside triphosphate hydrolases"/>
    <property type="match status" value="1"/>
</dbReference>
<dbReference type="STRING" id="112248.SAMN05444392_1026"/>
<dbReference type="Gene3D" id="3.40.50.300">
    <property type="entry name" value="P-loop containing nucleotide triphosphate hydrolases"/>
    <property type="match status" value="1"/>
</dbReference>
<dbReference type="PANTHER" id="PTHR45782:SF4">
    <property type="entry name" value="MITOCHONDRIAL RIBOSOME-ASSOCIATED GTPASE 1"/>
    <property type="match status" value="1"/>
</dbReference>
<dbReference type="InterPro" id="IPR006073">
    <property type="entry name" value="GTP-bd"/>
</dbReference>
<protein>
    <recommendedName>
        <fullName evidence="2 9">Ribosome biogenesis GTPase A</fullName>
    </recommendedName>
</protein>
<comment type="subcellular location">
    <subcellularLocation>
        <location evidence="1 9">Cytoplasm</location>
    </subcellularLocation>
</comment>
<keyword evidence="4" id="KW-0690">Ribosome biogenesis</keyword>
<evidence type="ECO:0000256" key="8">
    <source>
        <dbReference type="ARBA" id="ARBA00023134"/>
    </source>
</evidence>
<evidence type="ECO:0000256" key="10">
    <source>
        <dbReference type="PIRSR" id="PIRSR006230-1"/>
    </source>
</evidence>
<dbReference type="InterPro" id="IPR027417">
    <property type="entry name" value="P-loop_NTPase"/>
</dbReference>
<feature type="domain" description="CP-type G" evidence="11">
    <location>
        <begin position="14"/>
        <end position="178"/>
    </location>
</feature>
<dbReference type="GO" id="GO:0005525">
    <property type="term" value="F:GTP binding"/>
    <property type="evidence" value="ECO:0007669"/>
    <property type="project" value="UniProtKB-KW"/>
</dbReference>
<evidence type="ECO:0000313" key="12">
    <source>
        <dbReference type="EMBL" id="SHE59661.1"/>
    </source>
</evidence>
<dbReference type="GO" id="GO:0003723">
    <property type="term" value="F:RNA binding"/>
    <property type="evidence" value="ECO:0007669"/>
    <property type="project" value="UniProtKB-KW"/>
</dbReference>
<feature type="binding site" evidence="10">
    <location>
        <begin position="58"/>
        <end position="61"/>
    </location>
    <ligand>
        <name>GTP</name>
        <dbReference type="ChEBI" id="CHEBI:37565"/>
    </ligand>
</feature>
<comment type="similarity">
    <text evidence="9">Belongs to the TRAFAC class YlqF/YawG GTPase family. MTG1 subfamily.</text>
</comment>
<evidence type="ECO:0000256" key="9">
    <source>
        <dbReference type="PIRNR" id="PIRNR006230"/>
    </source>
</evidence>
<dbReference type="FunFam" id="3.40.50.300:FF:000590">
    <property type="entry name" value="Ribosome biogenesis GTPase A"/>
    <property type="match status" value="1"/>
</dbReference>
<evidence type="ECO:0000259" key="11">
    <source>
        <dbReference type="PROSITE" id="PS51721"/>
    </source>
</evidence>
<dbReference type="CDD" id="cd01856">
    <property type="entry name" value="YlqF"/>
    <property type="match status" value="1"/>
</dbReference>
<dbReference type="InterPro" id="IPR019991">
    <property type="entry name" value="GTP-bd_ribosome_bgen"/>
</dbReference>
<evidence type="ECO:0000256" key="5">
    <source>
        <dbReference type="ARBA" id="ARBA00022741"/>
    </source>
</evidence>
<dbReference type="FunFam" id="1.10.1580.10:FF:000003">
    <property type="entry name" value="Ribosome biogenesis GTPase A"/>
    <property type="match status" value="1"/>
</dbReference>
<gene>
    <name evidence="12" type="ORF">SAMN05444392_1026</name>
</gene>
<evidence type="ECO:0000256" key="2">
    <source>
        <dbReference type="ARBA" id="ARBA00014898"/>
    </source>
</evidence>
<keyword evidence="8 9" id="KW-0342">GTP-binding</keyword>
<dbReference type="Proteomes" id="UP000184476">
    <property type="component" value="Unassembled WGS sequence"/>
</dbReference>
<accession>A0A1M4USD5</accession>
<dbReference type="InterPro" id="IPR023179">
    <property type="entry name" value="GTP-bd_ortho_bundle_sf"/>
</dbReference>
<evidence type="ECO:0000256" key="4">
    <source>
        <dbReference type="ARBA" id="ARBA00022517"/>
    </source>
</evidence>
<feature type="binding site" evidence="10">
    <location>
        <begin position="130"/>
        <end position="135"/>
    </location>
    <ligand>
        <name>GTP</name>
        <dbReference type="ChEBI" id="CHEBI:37565"/>
    </ligand>
</feature>
<keyword evidence="3 9" id="KW-0963">Cytoplasm</keyword>
<organism evidence="12 13">
    <name type="scientific">Seinonella peptonophila</name>
    <dbReference type="NCBI Taxonomy" id="112248"/>
    <lineage>
        <taxon>Bacteria</taxon>
        <taxon>Bacillati</taxon>
        <taxon>Bacillota</taxon>
        <taxon>Bacilli</taxon>
        <taxon>Bacillales</taxon>
        <taxon>Thermoactinomycetaceae</taxon>
        <taxon>Seinonella</taxon>
    </lineage>
</organism>
<dbReference type="Pfam" id="PF01926">
    <property type="entry name" value="MMR_HSR1"/>
    <property type="match status" value="1"/>
</dbReference>
<dbReference type="AlphaFoldDB" id="A0A1M4USD5"/>
<dbReference type="InterPro" id="IPR016478">
    <property type="entry name" value="GTPase_MTG1"/>
</dbReference>
<dbReference type="OrthoDB" id="9779790at2"/>
<evidence type="ECO:0000313" key="13">
    <source>
        <dbReference type="Proteomes" id="UP000184476"/>
    </source>
</evidence>
<keyword evidence="6" id="KW-0378">Hydrolase</keyword>
<comment type="function">
    <text evidence="9">Required for a late step of 50S ribosomal subunit assembly. Has GTPase activity.</text>
</comment>
<dbReference type="Gene3D" id="1.10.1580.10">
    <property type="match status" value="1"/>
</dbReference>
<dbReference type="GO" id="GO:0005737">
    <property type="term" value="C:cytoplasm"/>
    <property type="evidence" value="ECO:0007669"/>
    <property type="project" value="UniProtKB-SubCell"/>
</dbReference>
<dbReference type="RefSeq" id="WP_073152918.1">
    <property type="nucleotide sequence ID" value="NZ_FQVL01000002.1"/>
</dbReference>
<evidence type="ECO:0000256" key="7">
    <source>
        <dbReference type="ARBA" id="ARBA00022884"/>
    </source>
</evidence>
<dbReference type="GO" id="GO:0042254">
    <property type="term" value="P:ribosome biogenesis"/>
    <property type="evidence" value="ECO:0007669"/>
    <property type="project" value="UniProtKB-KW"/>
</dbReference>
<proteinExistence type="inferred from homology"/>
<sequence length="300" mass="34254">MSIQWFPGHMTKARRQVEEKCKLVDIVFELLDARLPDSSRNPMIHEIVKDKPRIVLLNKADLADQKWNERWIKEWNERGETPLLIDAKTGKGVGQISNLSEKVLETKFAARAKKGIRSRQIRAMILGIPNVGKSSLINRLAKRTATQTGDRPGVTKAQQWIRIGKSMELLDTPGILWPKFEDHLVGLRLAASGAIREEILPVEEVALFGIEFLQQHYPSAIQMRYQLGDLSAEPINLLEQIGQKRGCLRRGGVIDIEKAAEIFLQDLRGGRLGRITFERPDEERMKIEEENNQRIKNLDQ</sequence>
<dbReference type="GO" id="GO:0003924">
    <property type="term" value="F:GTPase activity"/>
    <property type="evidence" value="ECO:0007669"/>
    <property type="project" value="TreeGrafter"/>
</dbReference>
<keyword evidence="7" id="KW-0694">RNA-binding</keyword>
<keyword evidence="13" id="KW-1185">Reference proteome</keyword>
<feature type="binding site" evidence="10">
    <location>
        <position position="174"/>
    </location>
    <ligand>
        <name>GTP</name>
        <dbReference type="ChEBI" id="CHEBI:37565"/>
    </ligand>
</feature>
<dbReference type="PROSITE" id="PS51721">
    <property type="entry name" value="G_CP"/>
    <property type="match status" value="1"/>
</dbReference>
<dbReference type="GO" id="GO:0006412">
    <property type="term" value="P:translation"/>
    <property type="evidence" value="ECO:0007669"/>
    <property type="project" value="TreeGrafter"/>
</dbReference>
<dbReference type="NCBIfam" id="TIGR03596">
    <property type="entry name" value="GTPase_YlqF"/>
    <property type="match status" value="1"/>
</dbReference>
<dbReference type="PIRSF" id="PIRSF006230">
    <property type="entry name" value="MG442"/>
    <property type="match status" value="1"/>
</dbReference>
<evidence type="ECO:0000256" key="1">
    <source>
        <dbReference type="ARBA" id="ARBA00004496"/>
    </source>
</evidence>
<dbReference type="EMBL" id="FQVL01000002">
    <property type="protein sequence ID" value="SHE59661.1"/>
    <property type="molecule type" value="Genomic_DNA"/>
</dbReference>
<name>A0A1M4USD5_9BACL</name>
<keyword evidence="5 9" id="KW-0547">Nucleotide-binding</keyword>